<evidence type="ECO:0000313" key="3">
    <source>
        <dbReference type="EMBL" id="WPH03911.1"/>
    </source>
</evidence>
<keyword evidence="4" id="KW-1185">Reference proteome</keyword>
<evidence type="ECO:0000256" key="2">
    <source>
        <dbReference type="SAM" id="SignalP"/>
    </source>
</evidence>
<evidence type="ECO:0000256" key="1">
    <source>
        <dbReference type="SAM" id="MobiDB-lite"/>
    </source>
</evidence>
<reference evidence="3 4" key="1">
    <citation type="submission" date="2023-11" db="EMBL/GenBank/DDBJ databases">
        <title>An acidophilic fungus is an integral part of prey digestion in a carnivorous sundew plant.</title>
        <authorList>
            <person name="Tsai I.J."/>
        </authorList>
    </citation>
    <scope>NUCLEOTIDE SEQUENCE [LARGE SCALE GENOMIC DNA]</scope>
    <source>
        <strain evidence="3">169a</strain>
    </source>
</reference>
<dbReference type="Proteomes" id="UP001303373">
    <property type="component" value="Chromosome 11"/>
</dbReference>
<keyword evidence="2" id="KW-0732">Signal</keyword>
<protein>
    <recommendedName>
        <fullName evidence="5">Chitin-binding type-4 domain-containing protein</fullName>
    </recommendedName>
</protein>
<dbReference type="AlphaFoldDB" id="A0AAQ3MC96"/>
<evidence type="ECO:0008006" key="5">
    <source>
        <dbReference type="Google" id="ProtNLM"/>
    </source>
</evidence>
<dbReference type="Gene3D" id="2.70.50.70">
    <property type="match status" value="1"/>
</dbReference>
<organism evidence="3 4">
    <name type="scientific">Acrodontium crateriforme</name>
    <dbReference type="NCBI Taxonomy" id="150365"/>
    <lineage>
        <taxon>Eukaryota</taxon>
        <taxon>Fungi</taxon>
        <taxon>Dikarya</taxon>
        <taxon>Ascomycota</taxon>
        <taxon>Pezizomycotina</taxon>
        <taxon>Dothideomycetes</taxon>
        <taxon>Dothideomycetidae</taxon>
        <taxon>Mycosphaerellales</taxon>
        <taxon>Teratosphaeriaceae</taxon>
        <taxon>Acrodontium</taxon>
    </lineage>
</organism>
<dbReference type="PANTHER" id="PTHR36182:SF2">
    <property type="entry name" value="LYTIC POLYSACCHARIDE MONOOXYGENASE"/>
    <property type="match status" value="1"/>
</dbReference>
<feature type="chain" id="PRO_5043054206" description="Chitin-binding type-4 domain-containing protein" evidence="2">
    <location>
        <begin position="18"/>
        <end position="423"/>
    </location>
</feature>
<sequence length="423" mass="42284">MKRAAFLAAGLGLSVNAHLFISSPQPIEGSAPKSPLDASGSNFPCHGVTLPSSGGENMAAGSSQLLAFDTGNGANTAVHGGGSCQISITYETDATKVKDPKNWNVIYSIEGGCPSNTFQNLDSSFSGPQGTYTGSYPCSDPRTNGVDCVNQFNFTIPKGVKDGHAIMAWTWFNNVGNREMYMNCINAQLSGGDGSEMDSFPSMFVANLANVDTCPTTQSEAVLFPNPGKYVTTKLPSGDAAKTAKTFPMATPTGAGCAGDGGSGSGYGSSVASASAAPSASLIQTTVDSQPTKASAGIGPVTVTTMATITGSSGSAPSSVTIESSSLASAVSNAAPVSSASPNSGTGSSSGTGSTASGGCPAGSTPCTESVICIGTTQFGLCNAGCAVAQSLAAGTTCSGGTIMKMRRVRRARRQAGPYQGAY</sequence>
<accession>A0AAQ3MC96</accession>
<dbReference type="PANTHER" id="PTHR36182">
    <property type="entry name" value="PROTEIN, PUTATIVE (AFU_ORTHOLOGUE AFUA_6G10930)-RELATED"/>
    <property type="match status" value="1"/>
</dbReference>
<feature type="signal peptide" evidence="2">
    <location>
        <begin position="1"/>
        <end position="17"/>
    </location>
</feature>
<name>A0AAQ3MC96_9PEZI</name>
<proteinExistence type="predicted"/>
<feature type="region of interest" description="Disordered" evidence="1">
    <location>
        <begin position="335"/>
        <end position="360"/>
    </location>
</feature>
<gene>
    <name evidence="3" type="ORF">R9X50_00679400</name>
</gene>
<evidence type="ECO:0000313" key="4">
    <source>
        <dbReference type="Proteomes" id="UP001303373"/>
    </source>
</evidence>
<dbReference type="EMBL" id="CP138590">
    <property type="protein sequence ID" value="WPH03911.1"/>
    <property type="molecule type" value="Genomic_DNA"/>
</dbReference>